<keyword evidence="3" id="KW-1185">Reference proteome</keyword>
<name>A0A7K0J3M0_9ACTN</name>
<dbReference type="AlphaFoldDB" id="A0A7K0J3M0"/>
<feature type="compositionally biased region" description="Basic residues" evidence="1">
    <location>
        <begin position="67"/>
        <end position="84"/>
    </location>
</feature>
<evidence type="ECO:0000256" key="1">
    <source>
        <dbReference type="SAM" id="MobiDB-lite"/>
    </source>
</evidence>
<gene>
    <name evidence="2" type="ORF">FYJ43_00245</name>
</gene>
<dbReference type="EMBL" id="VUMG01000001">
    <property type="protein sequence ID" value="MSS44518.1"/>
    <property type="molecule type" value="Genomic_DNA"/>
</dbReference>
<organism evidence="2 3">
    <name type="scientific">Cutibacterium porci</name>
    <dbReference type="NCBI Taxonomy" id="2605781"/>
    <lineage>
        <taxon>Bacteria</taxon>
        <taxon>Bacillati</taxon>
        <taxon>Actinomycetota</taxon>
        <taxon>Actinomycetes</taxon>
        <taxon>Propionibacteriales</taxon>
        <taxon>Propionibacteriaceae</taxon>
        <taxon>Cutibacterium</taxon>
    </lineage>
</organism>
<protein>
    <submittedName>
        <fullName evidence="2">Uncharacterized protein</fullName>
    </submittedName>
</protein>
<accession>A0A7K0J3M0</accession>
<evidence type="ECO:0000313" key="3">
    <source>
        <dbReference type="Proteomes" id="UP000466104"/>
    </source>
</evidence>
<proteinExistence type="predicted"/>
<dbReference type="Proteomes" id="UP000466104">
    <property type="component" value="Unassembled WGS sequence"/>
</dbReference>
<reference evidence="2 3" key="1">
    <citation type="submission" date="2019-08" db="EMBL/GenBank/DDBJ databases">
        <title>In-depth cultivation of the pig gut microbiome towards novel bacterial diversity and tailored functional studies.</title>
        <authorList>
            <person name="Wylensek D."/>
            <person name="Hitch T.C.A."/>
            <person name="Clavel T."/>
        </authorList>
    </citation>
    <scope>NUCLEOTIDE SEQUENCE [LARGE SCALE GENOMIC DNA]</scope>
    <source>
        <strain evidence="2 3">WCA-380-WT-3A</strain>
    </source>
</reference>
<sequence>MASGNHIGRNYIYVSCPQLVDNPVDNSWRHLAETARYPALSGDLPLAVSSMLQHGATPKYSAPHGPGGKHHLVGGGTRVRHGPL</sequence>
<evidence type="ECO:0000313" key="2">
    <source>
        <dbReference type="EMBL" id="MSS44518.1"/>
    </source>
</evidence>
<feature type="region of interest" description="Disordered" evidence="1">
    <location>
        <begin position="57"/>
        <end position="84"/>
    </location>
</feature>
<comment type="caution">
    <text evidence="2">The sequence shown here is derived from an EMBL/GenBank/DDBJ whole genome shotgun (WGS) entry which is preliminary data.</text>
</comment>